<keyword evidence="2" id="KW-1185">Reference proteome</keyword>
<gene>
    <name evidence="1" type="ORF">HPC62_02100</name>
</gene>
<dbReference type="EMBL" id="CP053661">
    <property type="protein sequence ID" value="QKD81126.1"/>
    <property type="molecule type" value="Genomic_DNA"/>
</dbReference>
<evidence type="ECO:0000313" key="1">
    <source>
        <dbReference type="EMBL" id="QKD81126.1"/>
    </source>
</evidence>
<protein>
    <submittedName>
        <fullName evidence="1">Uncharacterized protein</fullName>
    </submittedName>
</protein>
<dbReference type="Proteomes" id="UP000505210">
    <property type="component" value="Chromosome"/>
</dbReference>
<dbReference type="KEGG" id="theu:HPC62_02100"/>
<sequence length="52" mass="5096">MGAVDWAMGLGGAALGRALGRALGAGELAIGPEAQPNRVKALSRAIAPLVTV</sequence>
<dbReference type="RefSeq" id="WP_172353540.1">
    <property type="nucleotide sequence ID" value="NZ_CP053661.1"/>
</dbReference>
<reference evidence="1 2" key="1">
    <citation type="submission" date="2020-05" db="EMBL/GenBank/DDBJ databases">
        <title>Complete genome sequence of of a novel Thermoleptolyngbya strain isolated from hot springs of Ganzi, Sichuan China.</title>
        <authorList>
            <person name="Tang J."/>
            <person name="Daroch M."/>
            <person name="Li L."/>
            <person name="Waleron K."/>
            <person name="Waleron M."/>
            <person name="Waleron M."/>
        </authorList>
    </citation>
    <scope>NUCLEOTIDE SEQUENCE [LARGE SCALE GENOMIC DNA]</scope>
    <source>
        <strain evidence="1 2">PKUAC-SCTA183</strain>
    </source>
</reference>
<evidence type="ECO:0000313" key="2">
    <source>
        <dbReference type="Proteomes" id="UP000505210"/>
    </source>
</evidence>
<name>A0A6M8BAP7_9CYAN</name>
<organism evidence="1 2">
    <name type="scientific">Thermoleptolyngbya sichuanensis A183</name>
    <dbReference type="NCBI Taxonomy" id="2737172"/>
    <lineage>
        <taxon>Bacteria</taxon>
        <taxon>Bacillati</taxon>
        <taxon>Cyanobacteriota</taxon>
        <taxon>Cyanophyceae</taxon>
        <taxon>Oculatellales</taxon>
        <taxon>Oculatellaceae</taxon>
        <taxon>Thermoleptolyngbya</taxon>
        <taxon>Thermoleptolyngbya sichuanensis</taxon>
    </lineage>
</organism>
<proteinExistence type="predicted"/>
<accession>A0A6M8BAP7</accession>
<dbReference type="AlphaFoldDB" id="A0A6M8BAP7"/>